<gene>
    <name evidence="4" type="ORF">TSA66_17725</name>
</gene>
<evidence type="ECO:0000313" key="5">
    <source>
        <dbReference type="Proteomes" id="UP000031572"/>
    </source>
</evidence>
<keyword evidence="4" id="KW-0808">Transferase</keyword>
<organism evidence="4 5">
    <name type="scientific">Noviherbaspirillum autotrophicum</name>
    <dbReference type="NCBI Taxonomy" id="709839"/>
    <lineage>
        <taxon>Bacteria</taxon>
        <taxon>Pseudomonadati</taxon>
        <taxon>Pseudomonadota</taxon>
        <taxon>Betaproteobacteria</taxon>
        <taxon>Burkholderiales</taxon>
        <taxon>Oxalobacteraceae</taxon>
        <taxon>Noviherbaspirillum</taxon>
    </lineage>
</organism>
<sequence>MATLAAPDISVKPRVLIADDSRIVRASLIKHIEGMFEFREALNGEEAWETLLIDPNIRVVITDLTMPKLDGYGLLQRIRSSKISRIRDIPVVVVSGSDESVERERAKAAGATDLITKGIGTAQLLSRLDILSKLVATQREFERSLETLVRNAQVETVDLPSADVLRTQASVLLANAVKNRKNFVVLNVCVGLKCLSPDDAPAALPASVVDAIGQLLQRNVRQTDLVARTGEAEFTLATGSINFDAARYFARRVCKAIAGAQLALDARMSFIASCGVVSLSDDDVDTHLTFDALAEIAHRRAMLGLNCAITGVVGRTEEEVLLRSKGTMAAAASHSGLDQAPASAGVRSAGSPDVPVLLQWIRDGRRAEVLPHLDKLPADLRTLVEVAMQQGEQ</sequence>
<dbReference type="Proteomes" id="UP000031572">
    <property type="component" value="Unassembled WGS sequence"/>
</dbReference>
<dbReference type="AlphaFoldDB" id="A0A0C1YNP6"/>
<keyword evidence="4" id="KW-0418">Kinase</keyword>
<dbReference type="GO" id="GO:0016301">
    <property type="term" value="F:kinase activity"/>
    <property type="evidence" value="ECO:0007669"/>
    <property type="project" value="UniProtKB-KW"/>
</dbReference>
<dbReference type="PROSITE" id="PS50110">
    <property type="entry name" value="RESPONSE_REGULATORY"/>
    <property type="match status" value="1"/>
</dbReference>
<dbReference type="CDD" id="cd00156">
    <property type="entry name" value="REC"/>
    <property type="match status" value="1"/>
</dbReference>
<evidence type="ECO:0000259" key="3">
    <source>
        <dbReference type="PROSITE" id="PS50110"/>
    </source>
</evidence>
<dbReference type="PANTHER" id="PTHR44591">
    <property type="entry name" value="STRESS RESPONSE REGULATOR PROTEIN 1"/>
    <property type="match status" value="1"/>
</dbReference>
<dbReference type="RefSeq" id="WP_040040897.1">
    <property type="nucleotide sequence ID" value="NZ_JWJG01000028.1"/>
</dbReference>
<dbReference type="Gene3D" id="3.30.70.270">
    <property type="match status" value="1"/>
</dbReference>
<reference evidence="4 5" key="1">
    <citation type="submission" date="2014-12" db="EMBL/GenBank/DDBJ databases">
        <title>Denitrispirillum autotrophicum gen. nov., sp. nov., Denitrifying, Facultatively Autotrophic Bacteria Isolated from Rice Paddy Soil.</title>
        <authorList>
            <person name="Ishii S."/>
            <person name="Ashida N."/>
            <person name="Ohno H."/>
            <person name="Otsuka S."/>
            <person name="Yokota A."/>
            <person name="Senoo K."/>
        </authorList>
    </citation>
    <scope>NUCLEOTIDE SEQUENCE [LARGE SCALE GENOMIC DNA]</scope>
    <source>
        <strain evidence="4 5">TSA66</strain>
    </source>
</reference>
<keyword evidence="5" id="KW-1185">Reference proteome</keyword>
<comment type="caution">
    <text evidence="4">The sequence shown here is derived from an EMBL/GenBank/DDBJ whole genome shotgun (WGS) entry which is preliminary data.</text>
</comment>
<dbReference type="InterPro" id="IPR043128">
    <property type="entry name" value="Rev_trsase/Diguanyl_cyclase"/>
</dbReference>
<dbReference type="SMART" id="SM00448">
    <property type="entry name" value="REC"/>
    <property type="match status" value="1"/>
</dbReference>
<accession>A0A0C1YNP6</accession>
<dbReference type="Pfam" id="PF00072">
    <property type="entry name" value="Response_reg"/>
    <property type="match status" value="1"/>
</dbReference>
<evidence type="ECO:0000313" key="4">
    <source>
        <dbReference type="EMBL" id="KIF82222.1"/>
    </source>
</evidence>
<dbReference type="Pfam" id="PF00990">
    <property type="entry name" value="GGDEF"/>
    <property type="match status" value="1"/>
</dbReference>
<feature type="domain" description="Response regulatory" evidence="3">
    <location>
        <begin position="14"/>
        <end position="132"/>
    </location>
</feature>
<dbReference type="InterPro" id="IPR029787">
    <property type="entry name" value="Nucleotide_cyclase"/>
</dbReference>
<feature type="modified residue" description="4-aspartylphosphate" evidence="2">
    <location>
        <position position="63"/>
    </location>
</feature>
<proteinExistence type="predicted"/>
<dbReference type="STRING" id="709839.TSA66_17725"/>
<evidence type="ECO:0000256" key="2">
    <source>
        <dbReference type="PROSITE-ProRule" id="PRU00169"/>
    </source>
</evidence>
<dbReference type="GO" id="GO:0000160">
    <property type="term" value="P:phosphorelay signal transduction system"/>
    <property type="evidence" value="ECO:0007669"/>
    <property type="project" value="InterPro"/>
</dbReference>
<dbReference type="InterPro" id="IPR011006">
    <property type="entry name" value="CheY-like_superfamily"/>
</dbReference>
<dbReference type="SUPFAM" id="SSF52172">
    <property type="entry name" value="CheY-like"/>
    <property type="match status" value="1"/>
</dbReference>
<dbReference type="OrthoDB" id="9812260at2"/>
<dbReference type="InterPro" id="IPR001789">
    <property type="entry name" value="Sig_transdc_resp-reg_receiver"/>
</dbReference>
<evidence type="ECO:0000256" key="1">
    <source>
        <dbReference type="ARBA" id="ARBA00022553"/>
    </source>
</evidence>
<protein>
    <submittedName>
        <fullName evidence="4">Histidine kinase</fullName>
    </submittedName>
</protein>
<keyword evidence="1 2" id="KW-0597">Phosphoprotein</keyword>
<dbReference type="EMBL" id="JWJG01000028">
    <property type="protein sequence ID" value="KIF82222.1"/>
    <property type="molecule type" value="Genomic_DNA"/>
</dbReference>
<name>A0A0C1YNP6_9BURK</name>
<dbReference type="PANTHER" id="PTHR44591:SF3">
    <property type="entry name" value="RESPONSE REGULATORY DOMAIN-CONTAINING PROTEIN"/>
    <property type="match status" value="1"/>
</dbReference>
<dbReference type="SUPFAM" id="SSF55073">
    <property type="entry name" value="Nucleotide cyclase"/>
    <property type="match status" value="1"/>
</dbReference>
<dbReference type="Gene3D" id="3.40.50.2300">
    <property type="match status" value="1"/>
</dbReference>
<dbReference type="InterPro" id="IPR050595">
    <property type="entry name" value="Bact_response_regulator"/>
</dbReference>
<dbReference type="InterPro" id="IPR000160">
    <property type="entry name" value="GGDEF_dom"/>
</dbReference>